<evidence type="ECO:0000256" key="1">
    <source>
        <dbReference type="ARBA" id="ARBA00005640"/>
    </source>
</evidence>
<dbReference type="PANTHER" id="PTHR11722">
    <property type="entry name" value="60S RIBOSOMAL PROTEIN L13"/>
    <property type="match status" value="1"/>
</dbReference>
<dbReference type="GO" id="GO:0022625">
    <property type="term" value="C:cytosolic large ribosomal subunit"/>
    <property type="evidence" value="ECO:0007669"/>
    <property type="project" value="TreeGrafter"/>
</dbReference>
<keyword evidence="5" id="KW-1185">Reference proteome</keyword>
<dbReference type="GO" id="GO:0003723">
    <property type="term" value="F:RNA binding"/>
    <property type="evidence" value="ECO:0007669"/>
    <property type="project" value="TreeGrafter"/>
</dbReference>
<dbReference type="KEGG" id="mng:MNEG_6858"/>
<name>A0A0D2N549_9CHLO</name>
<dbReference type="PANTHER" id="PTHR11722:SF0">
    <property type="entry name" value="LARGE RIBOSOMAL SUBUNIT PROTEIN EL13"/>
    <property type="match status" value="1"/>
</dbReference>
<evidence type="ECO:0000256" key="2">
    <source>
        <dbReference type="ARBA" id="ARBA00022980"/>
    </source>
</evidence>
<dbReference type="STRING" id="145388.A0A0D2N549"/>
<dbReference type="InterPro" id="IPR001380">
    <property type="entry name" value="Ribosomal_eL13"/>
</dbReference>
<evidence type="ECO:0000313" key="4">
    <source>
        <dbReference type="EMBL" id="KIZ01101.1"/>
    </source>
</evidence>
<evidence type="ECO:0000313" key="5">
    <source>
        <dbReference type="Proteomes" id="UP000054498"/>
    </source>
</evidence>
<dbReference type="EMBL" id="KK101377">
    <property type="protein sequence ID" value="KIZ01101.1"/>
    <property type="molecule type" value="Genomic_DNA"/>
</dbReference>
<gene>
    <name evidence="4" type="ORF">MNEG_6858</name>
</gene>
<keyword evidence="2 4" id="KW-0689">Ribosomal protein</keyword>
<dbReference type="GO" id="GO:0003735">
    <property type="term" value="F:structural constituent of ribosome"/>
    <property type="evidence" value="ECO:0007669"/>
    <property type="project" value="InterPro"/>
</dbReference>
<evidence type="ECO:0000256" key="3">
    <source>
        <dbReference type="ARBA" id="ARBA00023274"/>
    </source>
</evidence>
<dbReference type="GeneID" id="25739734"/>
<feature type="non-terminal residue" evidence="4">
    <location>
        <position position="167"/>
    </location>
</feature>
<dbReference type="Pfam" id="PF01294">
    <property type="entry name" value="Ribosomal_L13e"/>
    <property type="match status" value="2"/>
</dbReference>
<dbReference type="Proteomes" id="UP000054498">
    <property type="component" value="Unassembled WGS sequence"/>
</dbReference>
<dbReference type="GO" id="GO:0006412">
    <property type="term" value="P:translation"/>
    <property type="evidence" value="ECO:0007669"/>
    <property type="project" value="InterPro"/>
</dbReference>
<dbReference type="RefSeq" id="XP_013900120.1">
    <property type="nucleotide sequence ID" value="XM_014044666.1"/>
</dbReference>
<sequence>MVKHNNVIPNQHFKKKWQFRVRTWFNQPARKLRRRQARAEKAAKAFPRPAAGPLRPVVHGQTIKYNAKVRLGRGFTLAELKQQQQQQQQHRGSFYCLHLAGSPDALTAKSTEAGIPAKLAPTIGISVDNRRRNSSLEGLQANVARLKAYRSNLVIFPRNANKPKKFE</sequence>
<accession>A0A0D2N549</accession>
<keyword evidence="3" id="KW-0687">Ribonucleoprotein</keyword>
<reference evidence="4 5" key="1">
    <citation type="journal article" date="2013" name="BMC Genomics">
        <title>Reconstruction of the lipid metabolism for the microalga Monoraphidium neglectum from its genome sequence reveals characteristics suitable for biofuel production.</title>
        <authorList>
            <person name="Bogen C."/>
            <person name="Al-Dilaimi A."/>
            <person name="Albersmeier A."/>
            <person name="Wichmann J."/>
            <person name="Grundmann M."/>
            <person name="Rupp O."/>
            <person name="Lauersen K.J."/>
            <person name="Blifernez-Klassen O."/>
            <person name="Kalinowski J."/>
            <person name="Goesmann A."/>
            <person name="Mussgnug J.H."/>
            <person name="Kruse O."/>
        </authorList>
    </citation>
    <scope>NUCLEOTIDE SEQUENCE [LARGE SCALE GENOMIC DNA]</scope>
    <source>
        <strain evidence="4 5">SAG 48.87</strain>
    </source>
</reference>
<organism evidence="4 5">
    <name type="scientific">Monoraphidium neglectum</name>
    <dbReference type="NCBI Taxonomy" id="145388"/>
    <lineage>
        <taxon>Eukaryota</taxon>
        <taxon>Viridiplantae</taxon>
        <taxon>Chlorophyta</taxon>
        <taxon>core chlorophytes</taxon>
        <taxon>Chlorophyceae</taxon>
        <taxon>CS clade</taxon>
        <taxon>Sphaeropleales</taxon>
        <taxon>Selenastraceae</taxon>
        <taxon>Monoraphidium</taxon>
    </lineage>
</organism>
<dbReference type="OrthoDB" id="10264538at2759"/>
<comment type="similarity">
    <text evidence="1">Belongs to the eukaryotic ribosomal protein eL13 family.</text>
</comment>
<proteinExistence type="inferred from homology"/>
<dbReference type="AlphaFoldDB" id="A0A0D2N549"/>
<protein>
    <submittedName>
        <fullName evidence="4">60S ribosomal protein L13-2</fullName>
    </submittedName>
</protein>